<dbReference type="GO" id="GO:0043015">
    <property type="term" value="F:gamma-tubulin binding"/>
    <property type="evidence" value="ECO:0007669"/>
    <property type="project" value="InterPro"/>
</dbReference>
<evidence type="ECO:0000313" key="10">
    <source>
        <dbReference type="Proteomes" id="UP000011713"/>
    </source>
</evidence>
<dbReference type="STRING" id="559515.M4BA08"/>
<dbReference type="GO" id="GO:0007020">
    <property type="term" value="P:microtubule nucleation"/>
    <property type="evidence" value="ECO:0007669"/>
    <property type="project" value="InterPro"/>
</dbReference>
<dbReference type="EnsemblProtists" id="HpaT803118">
    <property type="protein sequence ID" value="HpaP803118"/>
    <property type="gene ID" value="HpaG803118"/>
</dbReference>
<feature type="domain" description="Gamma tubulin complex component C-terminal" evidence="7">
    <location>
        <begin position="642"/>
        <end position="858"/>
    </location>
</feature>
<evidence type="ECO:0000256" key="2">
    <source>
        <dbReference type="ARBA" id="ARBA00010337"/>
    </source>
</evidence>
<dbReference type="PANTHER" id="PTHR19302">
    <property type="entry name" value="GAMMA TUBULIN COMPLEX PROTEIN"/>
    <property type="match status" value="1"/>
</dbReference>
<evidence type="ECO:0000256" key="4">
    <source>
        <dbReference type="ARBA" id="ARBA00022701"/>
    </source>
</evidence>
<comment type="similarity">
    <text evidence="2 6">Belongs to the TUBGCP family.</text>
</comment>
<name>M4BA08_HYAAE</name>
<keyword evidence="3 6" id="KW-0963">Cytoplasm</keyword>
<dbReference type="InterPro" id="IPR007259">
    <property type="entry name" value="GCP"/>
</dbReference>
<comment type="subcellular location">
    <subcellularLocation>
        <location evidence="1 6">Cytoplasm</location>
        <location evidence="1 6">Cytoskeleton</location>
        <location evidence="1 6">Microtubule organizing center</location>
    </subcellularLocation>
</comment>
<keyword evidence="10" id="KW-1185">Reference proteome</keyword>
<keyword evidence="4 6" id="KW-0493">Microtubule</keyword>
<dbReference type="GO" id="GO:0000930">
    <property type="term" value="C:gamma-tubulin complex"/>
    <property type="evidence" value="ECO:0007669"/>
    <property type="project" value="TreeGrafter"/>
</dbReference>
<organism evidence="9 10">
    <name type="scientific">Hyaloperonospora arabidopsidis (strain Emoy2)</name>
    <name type="common">Downy mildew agent</name>
    <name type="synonym">Peronospora arabidopsidis</name>
    <dbReference type="NCBI Taxonomy" id="559515"/>
    <lineage>
        <taxon>Eukaryota</taxon>
        <taxon>Sar</taxon>
        <taxon>Stramenopiles</taxon>
        <taxon>Oomycota</taxon>
        <taxon>Peronosporomycetes</taxon>
        <taxon>Peronosporales</taxon>
        <taxon>Peronosporaceae</taxon>
        <taxon>Hyaloperonospora</taxon>
    </lineage>
</organism>
<reference evidence="9" key="2">
    <citation type="submission" date="2015-06" db="UniProtKB">
        <authorList>
            <consortium name="EnsemblProtists"/>
        </authorList>
    </citation>
    <scope>IDENTIFICATION</scope>
    <source>
        <strain evidence="9">Emoy2</strain>
    </source>
</reference>
<dbReference type="InParanoid" id="M4BA08"/>
<dbReference type="Proteomes" id="UP000011713">
    <property type="component" value="Unassembled WGS sequence"/>
</dbReference>
<dbReference type="InterPro" id="IPR040457">
    <property type="entry name" value="GCP_C"/>
</dbReference>
<protein>
    <recommendedName>
        <fullName evidence="6">Spindle pole body component</fullName>
    </recommendedName>
</protein>
<dbReference type="InterPro" id="IPR041470">
    <property type="entry name" value="GCP_N"/>
</dbReference>
<sequence>MHHELFLALLGHTGDVVERRADGFFVRADASFLSQAQRSVLNQLLRLGWSFSNLSEFTRYAPQLPSVYLHAVAQALERFLYRYTDAIVALEAKTLQAKAVGPMTTALVDLDEFVEVLPQVDRLVQRLVGTQQQVNWEEHVTCVKGAELLSLVYRSSRSGFPRVQKVMQELLHCCHRVLFKQMMTWMVYGEIVDPYGEFFIKRKHVDAVATKKNKMLLCDMRDNKAAAILWHQQFAIDLEAVPLEYFPTSVAESVFVIGKAVQILTRANQFSPREVHDIVVFMSELAQRPTFDVVAVEHEVEKVRRHVASRLHQEVVVKSDFVGYLRALKGFFLLSRGEIFQTFIERSFDMMLVKPMIRSEEDVNHGIWRDVVRDLIPQDEPWSQEFDMQLPLQTFKLADFSSTDSLVVSNVSRGPQGKFLAKNLATEPTDAQAISEMEGSSTVWWRHAQVDGDSFSSEFALQWEPSAFCGGSHRAALLLRNEGPLGSTALVNGSFELDDPHASYVSVDLAIERLSGNTNAMRVMAQVKPSCNPESGIPPSPVVEILMADSAAPAVRVCIHYARREVTVASSAQVLYKKTMAVLVNDVLVLESPIDLQEVLRLHATAGDYFVGVAFSSLVRLTSWRLDKFSAKKSWREGIGVDRIDNSTAASPRELWRILNLRCTVPWPLQLLVTPDLLRSYGHLFRFCFQLKRVAHALERAWKSNTLRSKDTAINGAIFAAGALRIRMSFVVRTLELYFQVFVIESKFRKCVAQIEAADDFDRAKRVHETFVASVVKSCYVHTKTVASALRELLSCCWQFADYVLMLQQQNNHVAGLSVDGIALLDHEFHRRFEFLYSVLQVSEARDLLFLLDSNGFFAAERERKKQQLQR</sequence>
<evidence type="ECO:0000259" key="7">
    <source>
        <dbReference type="Pfam" id="PF04130"/>
    </source>
</evidence>
<dbReference type="InterPro" id="IPR042241">
    <property type="entry name" value="GCP_C_sf"/>
</dbReference>
<dbReference type="PANTHER" id="PTHR19302:SF27">
    <property type="entry name" value="GAMMA-TUBULIN COMPLEX COMPONENT 4"/>
    <property type="match status" value="1"/>
</dbReference>
<dbReference type="Pfam" id="PF17681">
    <property type="entry name" value="GCP_N_terminal"/>
    <property type="match status" value="1"/>
</dbReference>
<dbReference type="EMBL" id="JH598048">
    <property type="status" value="NOT_ANNOTATED_CDS"/>
    <property type="molecule type" value="Genomic_DNA"/>
</dbReference>
<dbReference type="FunCoup" id="M4BA08">
    <property type="interactions" value="233"/>
</dbReference>
<feature type="domain" description="Gamma tubulin complex component protein N-terminal" evidence="8">
    <location>
        <begin position="3"/>
        <end position="312"/>
    </location>
</feature>
<dbReference type="AlphaFoldDB" id="M4BA08"/>
<dbReference type="GO" id="GO:0005874">
    <property type="term" value="C:microtubule"/>
    <property type="evidence" value="ECO:0007669"/>
    <property type="project" value="UniProtKB-KW"/>
</dbReference>
<accession>M4BA08</accession>
<dbReference type="GO" id="GO:0051011">
    <property type="term" value="F:microtubule minus-end binding"/>
    <property type="evidence" value="ECO:0007669"/>
    <property type="project" value="TreeGrafter"/>
</dbReference>
<evidence type="ECO:0000256" key="1">
    <source>
        <dbReference type="ARBA" id="ARBA00004267"/>
    </source>
</evidence>
<dbReference type="eggNOG" id="KOG2065">
    <property type="taxonomic scope" value="Eukaryota"/>
</dbReference>
<evidence type="ECO:0000256" key="3">
    <source>
        <dbReference type="ARBA" id="ARBA00022490"/>
    </source>
</evidence>
<evidence type="ECO:0000256" key="6">
    <source>
        <dbReference type="RuleBase" id="RU363050"/>
    </source>
</evidence>
<dbReference type="Pfam" id="PF04130">
    <property type="entry name" value="GCP_C_terminal"/>
    <property type="match status" value="1"/>
</dbReference>
<dbReference type="Gene3D" id="1.20.120.1900">
    <property type="entry name" value="Gamma-tubulin complex, C-terminal domain"/>
    <property type="match status" value="2"/>
</dbReference>
<dbReference type="GO" id="GO:0051225">
    <property type="term" value="P:spindle assembly"/>
    <property type="evidence" value="ECO:0007669"/>
    <property type="project" value="TreeGrafter"/>
</dbReference>
<keyword evidence="5 6" id="KW-0206">Cytoskeleton</keyword>
<dbReference type="GO" id="GO:0000278">
    <property type="term" value="P:mitotic cell cycle"/>
    <property type="evidence" value="ECO:0007669"/>
    <property type="project" value="TreeGrafter"/>
</dbReference>
<evidence type="ECO:0000256" key="5">
    <source>
        <dbReference type="ARBA" id="ARBA00023212"/>
    </source>
</evidence>
<dbReference type="GO" id="GO:0000922">
    <property type="term" value="C:spindle pole"/>
    <property type="evidence" value="ECO:0007669"/>
    <property type="project" value="InterPro"/>
</dbReference>
<dbReference type="VEuPathDB" id="FungiDB:HpaG803118"/>
<evidence type="ECO:0000259" key="8">
    <source>
        <dbReference type="Pfam" id="PF17681"/>
    </source>
</evidence>
<reference evidence="10" key="1">
    <citation type="journal article" date="2010" name="Science">
        <title>Signatures of adaptation to obligate biotrophy in the Hyaloperonospora arabidopsidis genome.</title>
        <authorList>
            <person name="Baxter L."/>
            <person name="Tripathy S."/>
            <person name="Ishaque N."/>
            <person name="Boot N."/>
            <person name="Cabral A."/>
            <person name="Kemen E."/>
            <person name="Thines M."/>
            <person name="Ah-Fong A."/>
            <person name="Anderson R."/>
            <person name="Badejoko W."/>
            <person name="Bittner-Eddy P."/>
            <person name="Boore J.L."/>
            <person name="Chibucos M.C."/>
            <person name="Coates M."/>
            <person name="Dehal P."/>
            <person name="Delehaunty K."/>
            <person name="Dong S."/>
            <person name="Downton P."/>
            <person name="Dumas B."/>
            <person name="Fabro G."/>
            <person name="Fronick C."/>
            <person name="Fuerstenberg S.I."/>
            <person name="Fulton L."/>
            <person name="Gaulin E."/>
            <person name="Govers F."/>
            <person name="Hughes L."/>
            <person name="Humphray S."/>
            <person name="Jiang R.H."/>
            <person name="Judelson H."/>
            <person name="Kamoun S."/>
            <person name="Kyung K."/>
            <person name="Meijer H."/>
            <person name="Minx P."/>
            <person name="Morris P."/>
            <person name="Nelson J."/>
            <person name="Phuntumart V."/>
            <person name="Qutob D."/>
            <person name="Rehmany A."/>
            <person name="Rougon-Cardoso A."/>
            <person name="Ryden P."/>
            <person name="Torto-Alalibo T."/>
            <person name="Studholme D."/>
            <person name="Wang Y."/>
            <person name="Win J."/>
            <person name="Wood J."/>
            <person name="Clifton S.W."/>
            <person name="Rogers J."/>
            <person name="Van den Ackerveken G."/>
            <person name="Jones J.D."/>
            <person name="McDowell J.M."/>
            <person name="Beynon J."/>
            <person name="Tyler B.M."/>
        </authorList>
    </citation>
    <scope>NUCLEOTIDE SEQUENCE [LARGE SCALE GENOMIC DNA]</scope>
    <source>
        <strain evidence="10">Emoy2</strain>
    </source>
</reference>
<dbReference type="GO" id="GO:0051321">
    <property type="term" value="P:meiotic cell cycle"/>
    <property type="evidence" value="ECO:0007669"/>
    <property type="project" value="TreeGrafter"/>
</dbReference>
<dbReference type="GO" id="GO:0031122">
    <property type="term" value="P:cytoplasmic microtubule organization"/>
    <property type="evidence" value="ECO:0007669"/>
    <property type="project" value="TreeGrafter"/>
</dbReference>
<dbReference type="HOGENOM" id="CLU_012029_0_0_1"/>
<evidence type="ECO:0000313" key="9">
    <source>
        <dbReference type="EnsemblProtists" id="HpaP803118"/>
    </source>
</evidence>
<dbReference type="OMA" id="RVHETFV"/>
<proteinExistence type="inferred from homology"/>